<organism evidence="1 2">
    <name type="scientific">Candidatus Methanobinarius endosymbioticus</name>
    <dbReference type="NCBI Taxonomy" id="2006182"/>
    <lineage>
        <taxon>Archaea</taxon>
        <taxon>Methanobacteriati</taxon>
        <taxon>Methanobacteriota</taxon>
        <taxon>Methanomada group</taxon>
        <taxon>Methanobacteria</taxon>
        <taxon>Methanobacteriales</taxon>
        <taxon>Methanobacteriaceae</taxon>
        <taxon>Candidatus Methanobinarius</taxon>
    </lineage>
</organism>
<protein>
    <submittedName>
        <fullName evidence="1">Uncharacterized protein</fullName>
    </submittedName>
</protein>
<sequence length="77" mass="8473">MGKNDGIINFSFVCNIAELNAGAIFNPQYENNTLSINDSNFTSNKPKEGSVIVTLNILSFNNNIFMYNVATEAYSSI</sequence>
<evidence type="ECO:0000313" key="1">
    <source>
        <dbReference type="EMBL" id="RBQ22248.1"/>
    </source>
</evidence>
<keyword evidence="2" id="KW-1185">Reference proteome</keyword>
<proteinExistence type="predicted"/>
<dbReference type="Proteomes" id="UP000253099">
    <property type="component" value="Unassembled WGS sequence"/>
</dbReference>
<accession>A0A366M7N4</accession>
<evidence type="ECO:0000313" key="2">
    <source>
        <dbReference type="Proteomes" id="UP000253099"/>
    </source>
</evidence>
<comment type="caution">
    <text evidence="1">The sequence shown here is derived from an EMBL/GenBank/DDBJ whole genome shotgun (WGS) entry which is preliminary data.</text>
</comment>
<gene>
    <name evidence="1" type="ORF">ALNOE001_19720</name>
</gene>
<dbReference type="EMBL" id="NIZT01000070">
    <property type="protein sequence ID" value="RBQ22248.1"/>
    <property type="molecule type" value="Genomic_DNA"/>
</dbReference>
<reference evidence="1 2" key="1">
    <citation type="submission" date="2018-06" db="EMBL/GenBank/DDBJ databases">
        <title>Genomic insight into two independent archaeal endosymbiosis events.</title>
        <authorList>
            <person name="Lind A.E."/>
            <person name="Lewis W.H."/>
            <person name="Spang A."/>
            <person name="Guy L."/>
            <person name="Embley M.T."/>
            <person name="Ettema T.J.G."/>
        </authorList>
    </citation>
    <scope>NUCLEOTIDE SEQUENCE [LARGE SCALE GENOMIC DNA]</scope>
    <source>
        <strain evidence="1">NOE</strain>
    </source>
</reference>
<name>A0A366M7N4_9EURY</name>
<dbReference type="AlphaFoldDB" id="A0A366M7N4"/>